<sequence length="91" mass="10080">MKYGNQADPSGLGPDPNVHYHEGSDLCAEDVDQEMVVLPQINPTTDEVKMEDVQVGDTGIQTPEEIERLCQKIWGYRHLLIGKGNEINGCV</sequence>
<reference evidence="2 3" key="1">
    <citation type="journal article" date="2017" name="Genome Biol. Evol.">
        <title>Phytophthora megakarya and P. palmivora, closely related causal agents of cacao black pod rot, underwent increases in genome sizes and gene numbers by different mechanisms.</title>
        <authorList>
            <person name="Ali S.S."/>
            <person name="Shao J."/>
            <person name="Lary D.J."/>
            <person name="Kronmiller B."/>
            <person name="Shen D."/>
            <person name="Strem M.D."/>
            <person name="Amoako-Attah I."/>
            <person name="Akrofi A.Y."/>
            <person name="Begoude B.A."/>
            <person name="Ten Hoopen G.M."/>
            <person name="Coulibaly K."/>
            <person name="Kebe B.I."/>
            <person name="Melnick R.L."/>
            <person name="Guiltinan M.J."/>
            <person name="Tyler B.M."/>
            <person name="Meinhardt L.W."/>
            <person name="Bailey B.A."/>
        </authorList>
    </citation>
    <scope>NUCLEOTIDE SEQUENCE [LARGE SCALE GENOMIC DNA]</scope>
    <source>
        <strain evidence="3">sbr112.9</strain>
    </source>
</reference>
<dbReference type="EMBL" id="NCKW01006485">
    <property type="protein sequence ID" value="POM71470.1"/>
    <property type="molecule type" value="Genomic_DNA"/>
</dbReference>
<proteinExistence type="predicted"/>
<dbReference type="GO" id="GO:0003964">
    <property type="term" value="F:RNA-directed DNA polymerase activity"/>
    <property type="evidence" value="ECO:0007669"/>
    <property type="project" value="UniProtKB-KW"/>
</dbReference>
<keyword evidence="3" id="KW-1185">Reference proteome</keyword>
<protein>
    <submittedName>
        <fullName evidence="2">Reverse transcriptase</fullName>
    </submittedName>
</protein>
<dbReference type="AlphaFoldDB" id="A0A2P4Y108"/>
<feature type="region of interest" description="Disordered" evidence="1">
    <location>
        <begin position="1"/>
        <end position="23"/>
    </location>
</feature>
<keyword evidence="2" id="KW-0808">Transferase</keyword>
<name>A0A2P4Y108_9STRA</name>
<evidence type="ECO:0000256" key="1">
    <source>
        <dbReference type="SAM" id="MobiDB-lite"/>
    </source>
</evidence>
<evidence type="ECO:0000313" key="2">
    <source>
        <dbReference type="EMBL" id="POM71470.1"/>
    </source>
</evidence>
<dbReference type="OrthoDB" id="129593at2759"/>
<evidence type="ECO:0000313" key="3">
    <source>
        <dbReference type="Proteomes" id="UP000237271"/>
    </source>
</evidence>
<gene>
    <name evidence="2" type="ORF">PHPALM_11965</name>
</gene>
<keyword evidence="2" id="KW-0548">Nucleotidyltransferase</keyword>
<accession>A0A2P4Y108</accession>
<comment type="caution">
    <text evidence="2">The sequence shown here is derived from an EMBL/GenBank/DDBJ whole genome shotgun (WGS) entry which is preliminary data.</text>
</comment>
<keyword evidence="2" id="KW-0695">RNA-directed DNA polymerase</keyword>
<dbReference type="Proteomes" id="UP000237271">
    <property type="component" value="Unassembled WGS sequence"/>
</dbReference>
<organism evidence="2 3">
    <name type="scientific">Phytophthora palmivora</name>
    <dbReference type="NCBI Taxonomy" id="4796"/>
    <lineage>
        <taxon>Eukaryota</taxon>
        <taxon>Sar</taxon>
        <taxon>Stramenopiles</taxon>
        <taxon>Oomycota</taxon>
        <taxon>Peronosporomycetes</taxon>
        <taxon>Peronosporales</taxon>
        <taxon>Peronosporaceae</taxon>
        <taxon>Phytophthora</taxon>
    </lineage>
</organism>